<dbReference type="EMBL" id="JACSQO010000002">
    <property type="protein sequence ID" value="MBD7943499.1"/>
    <property type="molecule type" value="Genomic_DNA"/>
</dbReference>
<accession>A0ABR8R715</accession>
<comment type="caution">
    <text evidence="1">The sequence shown here is derived from an EMBL/GenBank/DDBJ whole genome shotgun (WGS) entry which is preliminary data.</text>
</comment>
<reference evidence="1 2" key="1">
    <citation type="submission" date="2020-08" db="EMBL/GenBank/DDBJ databases">
        <title>A Genomic Blueprint of the Chicken Gut Microbiome.</title>
        <authorList>
            <person name="Gilroy R."/>
            <person name="Ravi A."/>
            <person name="Getino M."/>
            <person name="Pursley I."/>
            <person name="Horton D.L."/>
            <person name="Alikhan N.-F."/>
            <person name="Baker D."/>
            <person name="Gharbi K."/>
            <person name="Hall N."/>
            <person name="Watson M."/>
            <person name="Adriaenssens E.M."/>
            <person name="Foster-Nyarko E."/>
            <person name="Jarju S."/>
            <person name="Secka A."/>
            <person name="Antonio M."/>
            <person name="Oren A."/>
            <person name="Chaudhuri R."/>
            <person name="La Ragione R.M."/>
            <person name="Hildebrand F."/>
            <person name="Pallen M.J."/>
        </authorList>
    </citation>
    <scope>NUCLEOTIDE SEQUENCE [LARGE SCALE GENOMIC DNA]</scope>
    <source>
        <strain evidence="1 2">Sa2BUA9</strain>
    </source>
</reference>
<evidence type="ECO:0000313" key="1">
    <source>
        <dbReference type="EMBL" id="MBD7943499.1"/>
    </source>
</evidence>
<protein>
    <submittedName>
        <fullName evidence="1">Uncharacterized protein</fullName>
    </submittedName>
</protein>
<evidence type="ECO:0000313" key="2">
    <source>
        <dbReference type="Proteomes" id="UP000640786"/>
    </source>
</evidence>
<dbReference type="RefSeq" id="WP_144535285.1">
    <property type="nucleotide sequence ID" value="NZ_JACSQO010000002.1"/>
</dbReference>
<dbReference type="Proteomes" id="UP000640786">
    <property type="component" value="Unassembled WGS sequence"/>
</dbReference>
<name>A0ABR8R715_9BACI</name>
<keyword evidence="2" id="KW-1185">Reference proteome</keyword>
<proteinExistence type="predicted"/>
<organism evidence="1 2">
    <name type="scientific">Psychrobacillus faecigallinarum</name>
    <dbReference type="NCBI Taxonomy" id="2762235"/>
    <lineage>
        <taxon>Bacteria</taxon>
        <taxon>Bacillati</taxon>
        <taxon>Bacillota</taxon>
        <taxon>Bacilli</taxon>
        <taxon>Bacillales</taxon>
        <taxon>Bacillaceae</taxon>
        <taxon>Psychrobacillus</taxon>
    </lineage>
</organism>
<sequence>MELIVFSLGGFSILYFVIQAAVTKGINSSIIGKLLEKEYEERVNERVNESLTIDDVLEKYKKRDDKNKS</sequence>
<gene>
    <name evidence="1" type="ORF">H9650_05150</name>
</gene>